<gene>
    <name evidence="1" type="ORF">DPMN_174956</name>
</gene>
<dbReference type="Proteomes" id="UP000828390">
    <property type="component" value="Unassembled WGS sequence"/>
</dbReference>
<reference evidence="1" key="1">
    <citation type="journal article" date="2019" name="bioRxiv">
        <title>The Genome of the Zebra Mussel, Dreissena polymorpha: A Resource for Invasive Species Research.</title>
        <authorList>
            <person name="McCartney M.A."/>
            <person name="Auch B."/>
            <person name="Kono T."/>
            <person name="Mallez S."/>
            <person name="Zhang Y."/>
            <person name="Obille A."/>
            <person name="Becker A."/>
            <person name="Abrahante J.E."/>
            <person name="Garbe J."/>
            <person name="Badalamenti J.P."/>
            <person name="Herman A."/>
            <person name="Mangelson H."/>
            <person name="Liachko I."/>
            <person name="Sullivan S."/>
            <person name="Sone E.D."/>
            <person name="Koren S."/>
            <person name="Silverstein K.A.T."/>
            <person name="Beckman K.B."/>
            <person name="Gohl D.M."/>
        </authorList>
    </citation>
    <scope>NUCLEOTIDE SEQUENCE</scope>
    <source>
        <strain evidence="1">Duluth1</strain>
        <tissue evidence="1">Whole animal</tissue>
    </source>
</reference>
<name>A0A9D4E7A6_DREPO</name>
<proteinExistence type="predicted"/>
<reference evidence="1" key="2">
    <citation type="submission" date="2020-11" db="EMBL/GenBank/DDBJ databases">
        <authorList>
            <person name="McCartney M.A."/>
            <person name="Auch B."/>
            <person name="Kono T."/>
            <person name="Mallez S."/>
            <person name="Becker A."/>
            <person name="Gohl D.M."/>
            <person name="Silverstein K.A.T."/>
            <person name="Koren S."/>
            <person name="Bechman K.B."/>
            <person name="Herman A."/>
            <person name="Abrahante J.E."/>
            <person name="Garbe J."/>
        </authorList>
    </citation>
    <scope>NUCLEOTIDE SEQUENCE</scope>
    <source>
        <strain evidence="1">Duluth1</strain>
        <tissue evidence="1">Whole animal</tissue>
    </source>
</reference>
<protein>
    <submittedName>
        <fullName evidence="1">Uncharacterized protein</fullName>
    </submittedName>
</protein>
<comment type="caution">
    <text evidence="1">The sequence shown here is derived from an EMBL/GenBank/DDBJ whole genome shotgun (WGS) entry which is preliminary data.</text>
</comment>
<sequence length="88" mass="10096">MTSFGLPECLYYAKELESSVYLCFLHTRQTFDRVWHDGLFPKLLSISGVYDPDPVIDTKTLLALLEMYRNSTSRVRHRGLISESLPVG</sequence>
<dbReference type="AlphaFoldDB" id="A0A9D4E7A6"/>
<accession>A0A9D4E7A6</accession>
<evidence type="ECO:0000313" key="2">
    <source>
        <dbReference type="Proteomes" id="UP000828390"/>
    </source>
</evidence>
<dbReference type="EMBL" id="JAIWYP010000009">
    <property type="protein sequence ID" value="KAH3773594.1"/>
    <property type="molecule type" value="Genomic_DNA"/>
</dbReference>
<organism evidence="1 2">
    <name type="scientific">Dreissena polymorpha</name>
    <name type="common">Zebra mussel</name>
    <name type="synonym">Mytilus polymorpha</name>
    <dbReference type="NCBI Taxonomy" id="45954"/>
    <lineage>
        <taxon>Eukaryota</taxon>
        <taxon>Metazoa</taxon>
        <taxon>Spiralia</taxon>
        <taxon>Lophotrochozoa</taxon>
        <taxon>Mollusca</taxon>
        <taxon>Bivalvia</taxon>
        <taxon>Autobranchia</taxon>
        <taxon>Heteroconchia</taxon>
        <taxon>Euheterodonta</taxon>
        <taxon>Imparidentia</taxon>
        <taxon>Neoheterodontei</taxon>
        <taxon>Myida</taxon>
        <taxon>Dreissenoidea</taxon>
        <taxon>Dreissenidae</taxon>
        <taxon>Dreissena</taxon>
    </lineage>
</organism>
<keyword evidence="2" id="KW-1185">Reference proteome</keyword>
<evidence type="ECO:0000313" key="1">
    <source>
        <dbReference type="EMBL" id="KAH3773594.1"/>
    </source>
</evidence>